<dbReference type="PANTHER" id="PTHR33067">
    <property type="entry name" value="RNA-DIRECTED DNA POLYMERASE-RELATED"/>
    <property type="match status" value="1"/>
</dbReference>
<feature type="region of interest" description="Disordered" evidence="2">
    <location>
        <begin position="765"/>
        <end position="820"/>
    </location>
</feature>
<gene>
    <name evidence="4" type="ORF">HKW66_Vig0034570</name>
</gene>
<evidence type="ECO:0000313" key="4">
    <source>
        <dbReference type="EMBL" id="KAG2408635.1"/>
    </source>
</evidence>
<dbReference type="InterPro" id="IPR005162">
    <property type="entry name" value="Retrotrans_gag_dom"/>
</dbReference>
<comment type="caution">
    <text evidence="4">The sequence shown here is derived from an EMBL/GenBank/DDBJ whole genome shotgun (WGS) entry which is preliminary data.</text>
</comment>
<feature type="compositionally biased region" description="Low complexity" evidence="2">
    <location>
        <begin position="328"/>
        <end position="343"/>
    </location>
</feature>
<dbReference type="InterPro" id="IPR021109">
    <property type="entry name" value="Peptidase_aspartic_dom_sf"/>
</dbReference>
<evidence type="ECO:0000313" key="5">
    <source>
        <dbReference type="Proteomes" id="UP000743370"/>
    </source>
</evidence>
<proteinExistence type="predicted"/>
<evidence type="ECO:0000256" key="2">
    <source>
        <dbReference type="SAM" id="MobiDB-lite"/>
    </source>
</evidence>
<dbReference type="Pfam" id="PF03732">
    <property type="entry name" value="Retrotrans_gag"/>
    <property type="match status" value="1"/>
</dbReference>
<dbReference type="Gene3D" id="2.40.70.10">
    <property type="entry name" value="Acid Proteases"/>
    <property type="match status" value="1"/>
</dbReference>
<name>A0A8T0LF64_PHAAN</name>
<feature type="compositionally biased region" description="Polar residues" evidence="2">
    <location>
        <begin position="800"/>
        <end position="813"/>
    </location>
</feature>
<dbReference type="PANTHER" id="PTHR33067:SF39">
    <property type="entry name" value="TRANSCRIPTION FACTOR INTERACTOR AND REGULATOR CCHC(ZN) FAMILY"/>
    <property type="match status" value="1"/>
</dbReference>
<feature type="domain" description="Retrotransposon gag" evidence="3">
    <location>
        <begin position="90"/>
        <end position="182"/>
    </location>
</feature>
<accession>A0A8T0LF64</accession>
<protein>
    <recommendedName>
        <fullName evidence="3">Retrotransposon gag domain-containing protein</fullName>
    </recommendedName>
</protein>
<feature type="region of interest" description="Disordered" evidence="2">
    <location>
        <begin position="434"/>
        <end position="459"/>
    </location>
</feature>
<evidence type="ECO:0000256" key="1">
    <source>
        <dbReference type="SAM" id="Coils"/>
    </source>
</evidence>
<dbReference type="AlphaFoldDB" id="A0A8T0LF64"/>
<dbReference type="CDD" id="cd00303">
    <property type="entry name" value="retropepsin_like"/>
    <property type="match status" value="1"/>
</dbReference>
<evidence type="ECO:0000259" key="3">
    <source>
        <dbReference type="Pfam" id="PF03732"/>
    </source>
</evidence>
<reference evidence="4 5" key="1">
    <citation type="submission" date="2020-05" db="EMBL/GenBank/DDBJ databases">
        <title>Vigna angularis (adzuki bean) Var. LongXiaoDou No. 4 denovo assembly.</title>
        <authorList>
            <person name="Xiang H."/>
        </authorList>
    </citation>
    <scope>NUCLEOTIDE SEQUENCE [LARGE SCALE GENOMIC DNA]</scope>
    <source>
        <tissue evidence="4">Leaf</tissue>
    </source>
</reference>
<dbReference type="EMBL" id="JABFOF010000001">
    <property type="protein sequence ID" value="KAG2408635.1"/>
    <property type="molecule type" value="Genomic_DNA"/>
</dbReference>
<organism evidence="4 5">
    <name type="scientific">Phaseolus angularis</name>
    <name type="common">Azuki bean</name>
    <name type="synonym">Vigna angularis</name>
    <dbReference type="NCBI Taxonomy" id="3914"/>
    <lineage>
        <taxon>Eukaryota</taxon>
        <taxon>Viridiplantae</taxon>
        <taxon>Streptophyta</taxon>
        <taxon>Embryophyta</taxon>
        <taxon>Tracheophyta</taxon>
        <taxon>Spermatophyta</taxon>
        <taxon>Magnoliopsida</taxon>
        <taxon>eudicotyledons</taxon>
        <taxon>Gunneridae</taxon>
        <taxon>Pentapetalae</taxon>
        <taxon>rosids</taxon>
        <taxon>fabids</taxon>
        <taxon>Fabales</taxon>
        <taxon>Fabaceae</taxon>
        <taxon>Papilionoideae</taxon>
        <taxon>50 kb inversion clade</taxon>
        <taxon>NPAAA clade</taxon>
        <taxon>indigoferoid/millettioid clade</taxon>
        <taxon>Phaseoleae</taxon>
        <taxon>Vigna</taxon>
    </lineage>
</organism>
<feature type="region of interest" description="Disordered" evidence="2">
    <location>
        <begin position="315"/>
        <end position="347"/>
    </location>
</feature>
<sequence length="820" mass="93648">MEGNRENEQGRRTLEDYASVSIPTSFNSIARPVVIAANMEMNPALIHLVQSNQFSGLSHENPYDHLTTFNEYCNTVKMLNVSEEAIRLSLFPFSLAGNAKKWLNSFLEGSLTGWDDVVSKFLQKYFPQSKINKGKQEISSFQQEHEESLSQTWERFKGLLRKTPIHGFDIPTQLNLFLGGLKSHTKLMLDASAGGNIRWKTPDEAHEIIENMASSDNDVHSERVQTQKKGMFELQSQDALLAQNKIMTQQLESLMKKLSQLPKELQTVSQAQHQTVQGCELCGGEHQNGQCAIQSNAKEEVNYMGNQGCPGNYGNYNQGWRPHPSMGQASSSRPPQQQFQQQPTLSDRTSKLEETLQQFMQVSISNQKSTEASIRNLETQVSQLAKKLDETSEKKFVAKNEVHSREECNVIITRSGKEVGFDSKEKPTNKEIQVHKEKDQKKVIEEEESRNRKEDGRQKEKVLVKQLPYPINTSQKDKERQMDRFKKIFNQLEITLPLTEELQQIPAYAKYVKQFLSQKKKYLDEETIEVQGNCSAIMQKSLPPKVKDPGSFTIPCTIGNHDIGKALVDLGASINLMPLSMIKKIGDLEVKSTKMILQMADRSIKHPNGVVEDVVIKVDKLKFPVDFVVMEMEEDVKQNQEEKTSSKVKDEVLAITSLPRQVAKLAKKNLNCFNPKVKERDEDKEKQRVHQQIEVKSDELKPRIPVNLKNRLWVIKDIKANGVLEIEAPYSRRIKLVTGKLLRKYDFSFEFAALLLWPEGRPKSRWGSAYPGAPEPELDEQEEMKAGDGDEEEEEPDPRWTQQSYHSQESQWRSGADRSW</sequence>
<feature type="coiled-coil region" evidence="1">
    <location>
        <begin position="367"/>
        <end position="394"/>
    </location>
</feature>
<keyword evidence="1" id="KW-0175">Coiled coil</keyword>
<dbReference type="Proteomes" id="UP000743370">
    <property type="component" value="Unassembled WGS sequence"/>
</dbReference>